<dbReference type="InterPro" id="IPR003959">
    <property type="entry name" value="ATPase_AAA_core"/>
</dbReference>
<dbReference type="Gene3D" id="1.10.8.60">
    <property type="match status" value="1"/>
</dbReference>
<evidence type="ECO:0000313" key="7">
    <source>
        <dbReference type="EMBL" id="BCZ17483.1"/>
    </source>
</evidence>
<evidence type="ECO:0000313" key="8">
    <source>
        <dbReference type="Proteomes" id="UP000826775"/>
    </source>
</evidence>
<feature type="domain" description="AAA+ ATPase" evidence="6">
    <location>
        <begin position="272"/>
        <end position="408"/>
    </location>
</feature>
<dbReference type="PANTHER" id="PTHR42960:SF1">
    <property type="entry name" value="YCF46 PROTEIN"/>
    <property type="match status" value="1"/>
</dbReference>
<evidence type="ECO:0000256" key="5">
    <source>
        <dbReference type="SAM" id="MobiDB-lite"/>
    </source>
</evidence>
<keyword evidence="1" id="KW-0547">Nucleotide-binding</keyword>
<dbReference type="SMART" id="SM00382">
    <property type="entry name" value="AAA"/>
    <property type="match status" value="1"/>
</dbReference>
<dbReference type="InterPro" id="IPR041569">
    <property type="entry name" value="AAA_lid_3"/>
</dbReference>
<dbReference type="Proteomes" id="UP000826775">
    <property type="component" value="Chromosome"/>
</dbReference>
<dbReference type="EMBL" id="AP024814">
    <property type="protein sequence ID" value="BCZ17483.1"/>
    <property type="molecule type" value="Genomic_DNA"/>
</dbReference>
<dbReference type="RefSeq" id="WP_221280820.1">
    <property type="nucleotide sequence ID" value="NZ_AP024814.1"/>
</dbReference>
<comment type="similarity">
    <text evidence="3">Belongs to the AAA ATPase family. Highly divergent.</text>
</comment>
<accession>A0ABM7SIB4</accession>
<name>A0ABM7SIB4_9HELI</name>
<keyword evidence="8" id="KW-1185">Reference proteome</keyword>
<organism evidence="7 8">
    <name type="scientific">Helicobacter gastrocanis</name>
    <dbReference type="NCBI Taxonomy" id="2849641"/>
    <lineage>
        <taxon>Bacteria</taxon>
        <taxon>Pseudomonadati</taxon>
        <taxon>Campylobacterota</taxon>
        <taxon>Epsilonproteobacteria</taxon>
        <taxon>Campylobacterales</taxon>
        <taxon>Helicobacteraceae</taxon>
        <taxon>Helicobacter</taxon>
    </lineage>
</organism>
<reference evidence="7 8" key="1">
    <citation type="submission" date="2021-07" db="EMBL/GenBank/DDBJ databases">
        <title>Novel Helicobacter sp. Isolated from a dog.</title>
        <authorList>
            <person name="Rimbara E."/>
            <person name="Suzuki M."/>
        </authorList>
    </citation>
    <scope>NUCLEOTIDE SEQUENCE [LARGE SCALE GENOMIC DNA]</scope>
    <source>
        <strain evidence="8">NHP19-003</strain>
    </source>
</reference>
<dbReference type="InterPro" id="IPR027417">
    <property type="entry name" value="P-loop_NTPase"/>
</dbReference>
<dbReference type="PANTHER" id="PTHR42960">
    <property type="entry name" value="YCF46 PROTEIN"/>
    <property type="match status" value="1"/>
</dbReference>
<keyword evidence="2" id="KW-0067">ATP-binding</keyword>
<dbReference type="Pfam" id="PF17862">
    <property type="entry name" value="AAA_lid_3"/>
    <property type="match status" value="1"/>
</dbReference>
<dbReference type="Gene3D" id="3.40.50.300">
    <property type="entry name" value="P-loop containing nucleotide triphosphate hydrolases"/>
    <property type="match status" value="1"/>
</dbReference>
<proteinExistence type="inferred from homology"/>
<sequence length="613" mass="69130">MTPINLAQQLQQLIDTHAPILYLQCQDKDALDVLVAQVREGRECLEFDNALGALDFQSKRPLDLEHPQDLTSFLKAHYDRPFDTELFLVLKDIENELEQSPSAVALLQRMARLILNNAAYNATIFIFSTHLGTPTIPKELEIYTRIFDIPLPDKTQILDTITKFAKANQIPLEEQVAKELALDCKGLREVQIEQILRLAYYQRGGINAQSRDFVIQEKEQRIKKTNLLEMVRPKEGEDLAHMGGLERLKHWLKAQAHIIANLDLASQRGVDMPKGVLVVGVPGCGKSLNAKACAGLFKLPLVRLDVGRLFGKFIGQSEENMRAALQLAEAISPCVLWIDEIEKAFSGMGANEGAHEVSRRLFGHFLTWMEEKTSMVFIVATANDITRFPPEFLRKGRFDELFFVDLPGVAEREQILKIHLQKRQQNPEHLDLKSLAKECEGFSGADLENLVKLAVQEAFISGGNIDKYDFQEAFKSTIPITKTMHAKIHAIRVQAQKLHLKNAGESVACEELISEDRDCNYSTKLREKIRLNVRNKLVGALVRLDKNAGSEYDAGELSDISTMLNLVQSIDSFYQSVESLVVSASNKDYESTPTKGLRYEAKRPNNLSYDQKD</sequence>
<dbReference type="Pfam" id="PF00004">
    <property type="entry name" value="AAA"/>
    <property type="match status" value="1"/>
</dbReference>
<dbReference type="InterPro" id="IPR003593">
    <property type="entry name" value="AAA+_ATPase"/>
</dbReference>
<evidence type="ECO:0000256" key="4">
    <source>
        <dbReference type="ARBA" id="ARBA00040480"/>
    </source>
</evidence>
<evidence type="ECO:0000256" key="3">
    <source>
        <dbReference type="ARBA" id="ARBA00038088"/>
    </source>
</evidence>
<dbReference type="SUPFAM" id="SSF52540">
    <property type="entry name" value="P-loop containing nucleoside triphosphate hydrolases"/>
    <property type="match status" value="1"/>
</dbReference>
<evidence type="ECO:0000259" key="6">
    <source>
        <dbReference type="SMART" id="SM00382"/>
    </source>
</evidence>
<protein>
    <recommendedName>
        <fullName evidence="4">Uncharacterized AAA domain-containing protein ycf46</fullName>
    </recommendedName>
</protein>
<feature type="region of interest" description="Disordered" evidence="5">
    <location>
        <begin position="588"/>
        <end position="613"/>
    </location>
</feature>
<evidence type="ECO:0000256" key="2">
    <source>
        <dbReference type="ARBA" id="ARBA00022840"/>
    </source>
</evidence>
<gene>
    <name evidence="7" type="ORF">NHP190003_07650</name>
</gene>
<dbReference type="InterPro" id="IPR052381">
    <property type="entry name" value="AAA_domain_protein"/>
</dbReference>
<evidence type="ECO:0000256" key="1">
    <source>
        <dbReference type="ARBA" id="ARBA00022741"/>
    </source>
</evidence>